<keyword evidence="1" id="KW-0812">Transmembrane</keyword>
<evidence type="ECO:0000313" key="3">
    <source>
        <dbReference type="EMBL" id="QDG50170.1"/>
    </source>
</evidence>
<keyword evidence="4" id="KW-1185">Reference proteome</keyword>
<evidence type="ECO:0000313" key="4">
    <source>
        <dbReference type="Proteomes" id="UP000315995"/>
    </source>
</evidence>
<dbReference type="AlphaFoldDB" id="A0A4Y6PPH3"/>
<accession>A0A4Y6PPH3</accession>
<keyword evidence="1" id="KW-1133">Transmembrane helix</keyword>
<evidence type="ECO:0000259" key="2">
    <source>
        <dbReference type="Pfam" id="PF05425"/>
    </source>
</evidence>
<dbReference type="Proteomes" id="UP000315995">
    <property type="component" value="Chromosome"/>
</dbReference>
<evidence type="ECO:0000256" key="1">
    <source>
        <dbReference type="SAM" id="Phobius"/>
    </source>
</evidence>
<protein>
    <submittedName>
        <fullName evidence="3">DUF4149 domain-containing protein</fullName>
    </submittedName>
</protein>
<dbReference type="EMBL" id="CP041186">
    <property type="protein sequence ID" value="QDG50170.1"/>
    <property type="molecule type" value="Genomic_DNA"/>
</dbReference>
<feature type="transmembrane region" description="Helical" evidence="1">
    <location>
        <begin position="55"/>
        <end position="76"/>
    </location>
</feature>
<proteinExistence type="predicted"/>
<dbReference type="RefSeq" id="WP_141196666.1">
    <property type="nucleotide sequence ID" value="NZ_CP041186.1"/>
</dbReference>
<reference evidence="3 4" key="1">
    <citation type="submission" date="2019-06" db="EMBL/GenBank/DDBJ databases">
        <title>Persicimonas caeni gen. nov., sp. nov., a predatory bacterium isolated from solar saltern.</title>
        <authorList>
            <person name="Wang S."/>
        </authorList>
    </citation>
    <scope>NUCLEOTIDE SEQUENCE [LARGE SCALE GENOMIC DNA]</scope>
    <source>
        <strain evidence="3 4">YN101</strain>
    </source>
</reference>
<feature type="transmembrane region" description="Helical" evidence="1">
    <location>
        <begin position="96"/>
        <end position="116"/>
    </location>
</feature>
<feature type="transmembrane region" description="Helical" evidence="1">
    <location>
        <begin position="137"/>
        <end position="160"/>
    </location>
</feature>
<name>A0A4Y6PPH3_PERCE</name>
<feature type="domain" description="Copper resistance protein D" evidence="2">
    <location>
        <begin position="52"/>
        <end position="157"/>
    </location>
</feature>
<sequence length="164" mass="17963">MTPLYKISLVLHVLSAVIWVGGVLFMGMVAVPAARKLEPRLRRAVTSRLGHAFRPVGWLCLTVLVVTGSYMAYSWGATVENVLNLSFFEANHTRLLGYKLLAVIAMLVVSGVHDWYLGPKATEVGYGSAEAERLRKVAGWLGRVTGILVIVIVCLAVFVARPWV</sequence>
<feature type="transmembrane region" description="Helical" evidence="1">
    <location>
        <begin position="12"/>
        <end position="34"/>
    </location>
</feature>
<dbReference type="OrthoDB" id="5515053at2"/>
<organism evidence="3 4">
    <name type="scientific">Persicimonas caeni</name>
    <dbReference type="NCBI Taxonomy" id="2292766"/>
    <lineage>
        <taxon>Bacteria</taxon>
        <taxon>Deltaproteobacteria</taxon>
        <taxon>Bradymonadales</taxon>
        <taxon>Bradymonadaceae</taxon>
        <taxon>Persicimonas</taxon>
    </lineage>
</organism>
<keyword evidence="1" id="KW-0472">Membrane</keyword>
<dbReference type="InterPro" id="IPR008457">
    <property type="entry name" value="Cu-R_CopD_dom"/>
</dbReference>
<dbReference type="Pfam" id="PF05425">
    <property type="entry name" value="CopD"/>
    <property type="match status" value="1"/>
</dbReference>
<dbReference type="GO" id="GO:0016020">
    <property type="term" value="C:membrane"/>
    <property type="evidence" value="ECO:0007669"/>
    <property type="project" value="InterPro"/>
</dbReference>
<accession>A0A5B8Y1A7</accession>
<gene>
    <name evidence="3" type="ORF">FIV42_05325</name>
</gene>